<accession>A0A9X6SSG4</accession>
<gene>
    <name evidence="1" type="ORF">CON36_35090</name>
</gene>
<comment type="caution">
    <text evidence="1">The sequence shown here is derived from an EMBL/GenBank/DDBJ whole genome shotgun (WGS) entry which is preliminary data.</text>
</comment>
<dbReference type="EMBL" id="NVMX01000241">
    <property type="protein sequence ID" value="PDZ94194.1"/>
    <property type="molecule type" value="Genomic_DNA"/>
</dbReference>
<reference evidence="1 2" key="1">
    <citation type="submission" date="2017-09" db="EMBL/GenBank/DDBJ databases">
        <title>Large-scale bioinformatics analysis of Bacillus genomes uncovers conserved roles of natural products in bacterial physiology.</title>
        <authorList>
            <consortium name="Agbiome Team Llc"/>
            <person name="Bleich R.M."/>
            <person name="Grubbs K.J."/>
            <person name="Santa Maria K.C."/>
            <person name="Allen S.E."/>
            <person name="Farag S."/>
            <person name="Shank E.A."/>
            <person name="Bowers A."/>
        </authorList>
    </citation>
    <scope>NUCLEOTIDE SEQUENCE [LARGE SCALE GENOMIC DNA]</scope>
    <source>
        <strain evidence="1 2">AFS092789</strain>
    </source>
</reference>
<evidence type="ECO:0000313" key="1">
    <source>
        <dbReference type="EMBL" id="PDZ94194.1"/>
    </source>
</evidence>
<dbReference type="RefSeq" id="WP_098007215.1">
    <property type="nucleotide sequence ID" value="NZ_NVMX01000241.1"/>
</dbReference>
<protein>
    <submittedName>
        <fullName evidence="1">Uncharacterized protein</fullName>
    </submittedName>
</protein>
<proteinExistence type="predicted"/>
<name>A0A9X6SSG4_BACCE</name>
<dbReference type="AlphaFoldDB" id="A0A9X6SSG4"/>
<organism evidence="1 2">
    <name type="scientific">Bacillus cereus</name>
    <dbReference type="NCBI Taxonomy" id="1396"/>
    <lineage>
        <taxon>Bacteria</taxon>
        <taxon>Bacillati</taxon>
        <taxon>Bacillota</taxon>
        <taxon>Bacilli</taxon>
        <taxon>Bacillales</taxon>
        <taxon>Bacillaceae</taxon>
        <taxon>Bacillus</taxon>
        <taxon>Bacillus cereus group</taxon>
    </lineage>
</organism>
<sequence>MIYQQTIIISKAKLKEVDSILNTAHSDGGSYLLCNVKFPNKFQVDIQIKKTEKPWVEGILFDLNGNQVEDSESHNDKNQILGEYYFNDGINEYFVFIQRKDLYREYKFKKITRTNVIFNEIL</sequence>
<dbReference type="Proteomes" id="UP000219922">
    <property type="component" value="Unassembled WGS sequence"/>
</dbReference>
<evidence type="ECO:0000313" key="2">
    <source>
        <dbReference type="Proteomes" id="UP000219922"/>
    </source>
</evidence>